<dbReference type="VEuPathDB" id="FungiDB:PDIP_11020"/>
<dbReference type="EMBL" id="CP060779">
    <property type="protein sequence ID" value="QQK48371.1"/>
    <property type="molecule type" value="Genomic_DNA"/>
</dbReference>
<dbReference type="InterPro" id="IPR000719">
    <property type="entry name" value="Prot_kinase_dom"/>
</dbReference>
<dbReference type="Gene3D" id="1.10.510.10">
    <property type="entry name" value="Transferase(Phosphotransferase) domain 1"/>
    <property type="match status" value="1"/>
</dbReference>
<dbReference type="GO" id="GO:0004672">
    <property type="term" value="F:protein kinase activity"/>
    <property type="evidence" value="ECO:0007669"/>
    <property type="project" value="InterPro"/>
</dbReference>
<gene>
    <name evidence="2" type="ORF">Pdw03_6006</name>
</gene>
<organism evidence="2 3">
    <name type="scientific">Penicillium digitatum</name>
    <name type="common">Green mold</name>
    <dbReference type="NCBI Taxonomy" id="36651"/>
    <lineage>
        <taxon>Eukaryota</taxon>
        <taxon>Fungi</taxon>
        <taxon>Dikarya</taxon>
        <taxon>Ascomycota</taxon>
        <taxon>Pezizomycotina</taxon>
        <taxon>Eurotiomycetes</taxon>
        <taxon>Eurotiomycetidae</taxon>
        <taxon>Eurotiales</taxon>
        <taxon>Aspergillaceae</taxon>
        <taxon>Penicillium</taxon>
    </lineage>
</organism>
<protein>
    <submittedName>
        <fullName evidence="2">Tyrosine-protein kinase, active site</fullName>
    </submittedName>
</protein>
<dbReference type="RefSeq" id="XP_065958164.1">
    <property type="nucleotide sequence ID" value="XM_066101224.1"/>
</dbReference>
<dbReference type="PROSITE" id="PS50011">
    <property type="entry name" value="PROTEIN_KINASE_DOM"/>
    <property type="match status" value="1"/>
</dbReference>
<keyword evidence="2" id="KW-0418">Kinase</keyword>
<reference evidence="2 3" key="1">
    <citation type="submission" date="2020-08" db="EMBL/GenBank/DDBJ databases">
        <title>The completed genome sequence of the pathogenic ascomycete fungus Penicillium digitatum.</title>
        <authorList>
            <person name="Wang M."/>
        </authorList>
    </citation>
    <scope>NUCLEOTIDE SEQUENCE [LARGE SCALE GENOMIC DNA]</scope>
    <source>
        <strain evidence="2 3">PdW03</strain>
    </source>
</reference>
<accession>A0A7T6XW43</accession>
<feature type="domain" description="Protein kinase" evidence="1">
    <location>
        <begin position="1"/>
        <end position="131"/>
    </location>
</feature>
<evidence type="ECO:0000313" key="3">
    <source>
        <dbReference type="Proteomes" id="UP000595662"/>
    </source>
</evidence>
<name>A0A7T6XW43_PENDI</name>
<keyword evidence="2" id="KW-0808">Transferase</keyword>
<dbReference type="InterPro" id="IPR011009">
    <property type="entry name" value="Kinase-like_dom_sf"/>
</dbReference>
<dbReference type="SUPFAM" id="SSF56112">
    <property type="entry name" value="Protein kinase-like (PK-like)"/>
    <property type="match status" value="1"/>
</dbReference>
<sequence length="131" mass="14367">MDVSLAQVFSSPLGRLQLFEVAAFARELLTGIEYMHINLKITHGALSSNSVLLSVTGAVKIANLGTAMIENNDATKDERDVEAVGMIIIECLEPKMLKHDFLQLFPGPSCLKSYIRFARETAAKEVEVVTN</sequence>
<dbReference type="Proteomes" id="UP000595662">
    <property type="component" value="Chromosome 6"/>
</dbReference>
<proteinExistence type="predicted"/>
<dbReference type="GeneID" id="90952799"/>
<evidence type="ECO:0000313" key="2">
    <source>
        <dbReference type="EMBL" id="QQK48371.1"/>
    </source>
</evidence>
<evidence type="ECO:0000259" key="1">
    <source>
        <dbReference type="PROSITE" id="PS50011"/>
    </source>
</evidence>
<dbReference type="GO" id="GO:0005524">
    <property type="term" value="F:ATP binding"/>
    <property type="evidence" value="ECO:0007669"/>
    <property type="project" value="InterPro"/>
</dbReference>
<dbReference type="AlphaFoldDB" id="A0A7T6XW43"/>